<name>A0A4Q8B3C7_9ACTN</name>
<accession>A0A4Q8B3C7</accession>
<dbReference type="Proteomes" id="UP000294114">
    <property type="component" value="Unassembled WGS sequence"/>
</dbReference>
<dbReference type="InterPro" id="IPR029058">
    <property type="entry name" value="AB_hydrolase_fold"/>
</dbReference>
<proteinExistence type="predicted"/>
<comment type="caution">
    <text evidence="2">The sequence shown here is derived from an EMBL/GenBank/DDBJ whole genome shotgun (WGS) entry which is preliminary data.</text>
</comment>
<dbReference type="GO" id="GO:0016787">
    <property type="term" value="F:hydrolase activity"/>
    <property type="evidence" value="ECO:0007669"/>
    <property type="project" value="UniProtKB-KW"/>
</dbReference>
<dbReference type="OrthoDB" id="4298576at2"/>
<dbReference type="InterPro" id="IPR000073">
    <property type="entry name" value="AB_hydrolase_1"/>
</dbReference>
<feature type="domain" description="AB hydrolase-1" evidence="1">
    <location>
        <begin position="75"/>
        <end position="355"/>
    </location>
</feature>
<keyword evidence="3" id="KW-1185">Reference proteome</keyword>
<sequence>MVATHTDGFVQVPNSTNRGNLAGGRAYPLLSVPKIAIRRIRPQLPPGVTPGLQIVMVAGRTVPARVSFDLQSNAAGGHYSWAREIADRCQADVWIMEVQGHGASSRPGPMSDPCNILKVDQQSAFGQVLCEPPSWTGNCGSSDSEWQELDAVVDHVRSETLRDDPSWASRFTGRVVLIGYSAGANVVGPYAMQHPEKVWGLLLLAPIFPPDGPSDRPGPPADPVVAPDPTCTEKFYGAPMGVLTNQPKGAFWPTLGPNASCPEPPRNEAVIDDIWNAMMQDEPGSGLVPGHQIYRWPTRYWWGWNQSLVSADPRLGKEPVGGALVTDVGIPVLIIAGLRDGTIRAKKDLTDGRGAFSVDSLYEAIAGRGKAMMYDIECGSHLIMWQEPYRHKLHDLSIEWLTGFANYVGPARLAPTPSNPGASNPAFRPVSLPHGGSGRYFVPRNGGRPREWNGHVLVDSRPRRDPIIVRPNG</sequence>
<evidence type="ECO:0000313" key="2">
    <source>
        <dbReference type="EMBL" id="RZU72010.1"/>
    </source>
</evidence>
<keyword evidence="2" id="KW-0378">Hydrolase</keyword>
<dbReference type="SUPFAM" id="SSF53474">
    <property type="entry name" value="alpha/beta-Hydrolases"/>
    <property type="match status" value="1"/>
</dbReference>
<organism evidence="2 3">
    <name type="scientific">Micromonospora kangleipakensis</name>
    <dbReference type="NCBI Taxonomy" id="1077942"/>
    <lineage>
        <taxon>Bacteria</taxon>
        <taxon>Bacillati</taxon>
        <taxon>Actinomycetota</taxon>
        <taxon>Actinomycetes</taxon>
        <taxon>Micromonosporales</taxon>
        <taxon>Micromonosporaceae</taxon>
        <taxon>Micromonospora</taxon>
    </lineage>
</organism>
<dbReference type="Gene3D" id="3.40.50.1820">
    <property type="entry name" value="alpha/beta hydrolase"/>
    <property type="match status" value="1"/>
</dbReference>
<evidence type="ECO:0000313" key="3">
    <source>
        <dbReference type="Proteomes" id="UP000294114"/>
    </source>
</evidence>
<dbReference type="EMBL" id="SHLD01000001">
    <property type="protein sequence ID" value="RZU72010.1"/>
    <property type="molecule type" value="Genomic_DNA"/>
</dbReference>
<dbReference type="Pfam" id="PF00561">
    <property type="entry name" value="Abhydrolase_1"/>
    <property type="match status" value="1"/>
</dbReference>
<dbReference type="AlphaFoldDB" id="A0A4Q8B3C7"/>
<gene>
    <name evidence="2" type="ORF">EV384_0349</name>
</gene>
<protein>
    <submittedName>
        <fullName evidence="2">Alpha/beta hydrolase family protein</fullName>
    </submittedName>
</protein>
<reference evidence="2 3" key="1">
    <citation type="submission" date="2019-02" db="EMBL/GenBank/DDBJ databases">
        <title>Sequencing the genomes of 1000 actinobacteria strains.</title>
        <authorList>
            <person name="Klenk H.-P."/>
        </authorList>
    </citation>
    <scope>NUCLEOTIDE SEQUENCE [LARGE SCALE GENOMIC DNA]</scope>
    <source>
        <strain evidence="2 3">DSM 45612</strain>
    </source>
</reference>
<evidence type="ECO:0000259" key="1">
    <source>
        <dbReference type="Pfam" id="PF00561"/>
    </source>
</evidence>